<evidence type="ECO:0000313" key="12">
    <source>
        <dbReference type="Proteomes" id="UP001601444"/>
    </source>
</evidence>
<dbReference type="NCBIfam" id="TIGR00131">
    <property type="entry name" value="gal_kin"/>
    <property type="match status" value="1"/>
</dbReference>
<evidence type="ECO:0000259" key="8">
    <source>
        <dbReference type="Pfam" id="PF00288"/>
    </source>
</evidence>
<evidence type="ECO:0000256" key="1">
    <source>
        <dbReference type="ARBA" id="ARBA00006566"/>
    </source>
</evidence>
<keyword evidence="6" id="KW-0119">Carbohydrate metabolism</keyword>
<evidence type="ECO:0000256" key="2">
    <source>
        <dbReference type="ARBA" id="ARBA00022679"/>
    </source>
</evidence>
<evidence type="ECO:0000256" key="3">
    <source>
        <dbReference type="ARBA" id="ARBA00022741"/>
    </source>
</evidence>
<dbReference type="InterPro" id="IPR014721">
    <property type="entry name" value="Ribsml_uS5_D2-typ_fold_subgr"/>
</dbReference>
<keyword evidence="6" id="KW-0299">Galactose metabolism</keyword>
<keyword evidence="3" id="KW-0547">Nucleotide-binding</keyword>
<accession>A0ABW6PL60</accession>
<dbReference type="PROSITE" id="PS00106">
    <property type="entry name" value="GALACTOKINASE"/>
    <property type="match status" value="1"/>
</dbReference>
<dbReference type="Pfam" id="PF08544">
    <property type="entry name" value="GHMP_kinases_C"/>
    <property type="match status" value="1"/>
</dbReference>
<dbReference type="PANTHER" id="PTHR10457:SF7">
    <property type="entry name" value="GALACTOKINASE-RELATED"/>
    <property type="match status" value="1"/>
</dbReference>
<dbReference type="InterPro" id="IPR013750">
    <property type="entry name" value="GHMP_kinase_C_dom"/>
</dbReference>
<evidence type="ECO:0000256" key="7">
    <source>
        <dbReference type="NCBIfam" id="TIGR00131"/>
    </source>
</evidence>
<dbReference type="InterPro" id="IPR006204">
    <property type="entry name" value="GHMP_kinase_N_dom"/>
</dbReference>
<comment type="caution">
    <text evidence="11">The sequence shown here is derived from an EMBL/GenBank/DDBJ whole genome shotgun (WGS) entry which is preliminary data.</text>
</comment>
<reference evidence="11 12" key="1">
    <citation type="submission" date="2024-10" db="EMBL/GenBank/DDBJ databases">
        <title>The Natural Products Discovery Center: Release of the First 8490 Sequenced Strains for Exploring Actinobacteria Biosynthetic Diversity.</title>
        <authorList>
            <person name="Kalkreuter E."/>
            <person name="Kautsar S.A."/>
            <person name="Yang D."/>
            <person name="Bader C.D."/>
            <person name="Teijaro C.N."/>
            <person name="Fluegel L."/>
            <person name="Davis C.M."/>
            <person name="Simpson J.R."/>
            <person name="Lauterbach L."/>
            <person name="Steele A.D."/>
            <person name="Gui C."/>
            <person name="Meng S."/>
            <person name="Li G."/>
            <person name="Viehrig K."/>
            <person name="Ye F."/>
            <person name="Su P."/>
            <person name="Kiefer A.F."/>
            <person name="Nichols A."/>
            <person name="Cepeda A.J."/>
            <person name="Yan W."/>
            <person name="Fan B."/>
            <person name="Jiang Y."/>
            <person name="Adhikari A."/>
            <person name="Zheng C.-J."/>
            <person name="Schuster L."/>
            <person name="Cowan T.M."/>
            <person name="Smanski M.J."/>
            <person name="Chevrette M.G."/>
            <person name="De Carvalho L.P.S."/>
            <person name="Shen B."/>
        </authorList>
    </citation>
    <scope>NUCLEOTIDE SEQUENCE [LARGE SCALE GENOMIC DNA]</scope>
    <source>
        <strain evidence="11 12">NPDC004045</strain>
    </source>
</reference>
<evidence type="ECO:0000313" key="11">
    <source>
        <dbReference type="EMBL" id="MFF0543144.1"/>
    </source>
</evidence>
<organism evidence="11 12">
    <name type="scientific">Nocardia thailandica</name>
    <dbReference type="NCBI Taxonomy" id="257275"/>
    <lineage>
        <taxon>Bacteria</taxon>
        <taxon>Bacillati</taxon>
        <taxon>Actinomycetota</taxon>
        <taxon>Actinomycetes</taxon>
        <taxon>Mycobacteriales</taxon>
        <taxon>Nocardiaceae</taxon>
        <taxon>Nocardia</taxon>
    </lineage>
</organism>
<dbReference type="EMBL" id="JBIAMX010000004">
    <property type="protein sequence ID" value="MFF0543144.1"/>
    <property type="molecule type" value="Genomic_DNA"/>
</dbReference>
<dbReference type="InterPro" id="IPR006206">
    <property type="entry name" value="Mevalonate/galactokinase"/>
</dbReference>
<feature type="domain" description="GHMP kinase N-terminal" evidence="8">
    <location>
        <begin position="73"/>
        <end position="158"/>
    </location>
</feature>
<dbReference type="Gene3D" id="3.30.70.890">
    <property type="entry name" value="GHMP kinase, C-terminal domain"/>
    <property type="match status" value="1"/>
</dbReference>
<dbReference type="PRINTS" id="PR00959">
    <property type="entry name" value="MEVGALKINASE"/>
</dbReference>
<dbReference type="Gene3D" id="3.30.230.10">
    <property type="match status" value="1"/>
</dbReference>
<dbReference type="Proteomes" id="UP001601444">
    <property type="component" value="Unassembled WGS sequence"/>
</dbReference>
<gene>
    <name evidence="11" type="primary">galK</name>
    <name evidence="11" type="ORF">ACFYTF_09915</name>
</gene>
<dbReference type="InterPro" id="IPR000705">
    <property type="entry name" value="Galactokinase"/>
</dbReference>
<dbReference type="PRINTS" id="PR00473">
    <property type="entry name" value="GALCTOKINASE"/>
</dbReference>
<evidence type="ECO:0000256" key="4">
    <source>
        <dbReference type="ARBA" id="ARBA00022777"/>
    </source>
</evidence>
<dbReference type="EC" id="2.7.1.6" evidence="7"/>
<keyword evidence="5" id="KW-0067">ATP-binding</keyword>
<dbReference type="RefSeq" id="WP_387699879.1">
    <property type="nucleotide sequence ID" value="NZ_JBIAMX010000004.1"/>
</dbReference>
<dbReference type="Pfam" id="PF00288">
    <property type="entry name" value="GHMP_kinases_N"/>
    <property type="match status" value="1"/>
</dbReference>
<protein>
    <recommendedName>
        <fullName evidence="7">Galactokinase</fullName>
        <ecNumber evidence="7">2.7.1.6</ecNumber>
    </recommendedName>
</protein>
<evidence type="ECO:0000259" key="10">
    <source>
        <dbReference type="Pfam" id="PF10509"/>
    </source>
</evidence>
<dbReference type="InterPro" id="IPR019539">
    <property type="entry name" value="GalKase_N"/>
</dbReference>
<dbReference type="SUPFAM" id="SSF55060">
    <property type="entry name" value="GHMP Kinase, C-terminal domain"/>
    <property type="match status" value="1"/>
</dbReference>
<feature type="domain" description="GHMP kinase C-terminal" evidence="9">
    <location>
        <begin position="273"/>
        <end position="347"/>
    </location>
</feature>
<evidence type="ECO:0000259" key="9">
    <source>
        <dbReference type="Pfam" id="PF08544"/>
    </source>
</evidence>
<dbReference type="InterPro" id="IPR036554">
    <property type="entry name" value="GHMP_kinase_C_sf"/>
</dbReference>
<comment type="similarity">
    <text evidence="1">Belongs to the GHMP kinase family. GalK subfamily.</text>
</comment>
<name>A0ABW6PL60_9NOCA</name>
<dbReference type="Pfam" id="PF10509">
    <property type="entry name" value="GalKase_gal_bdg"/>
    <property type="match status" value="1"/>
</dbReference>
<dbReference type="GO" id="GO:0004335">
    <property type="term" value="F:galactokinase activity"/>
    <property type="evidence" value="ECO:0007669"/>
    <property type="project" value="UniProtKB-EC"/>
</dbReference>
<dbReference type="InterPro" id="IPR020568">
    <property type="entry name" value="Ribosomal_Su5_D2-typ_SF"/>
</dbReference>
<evidence type="ECO:0000256" key="6">
    <source>
        <dbReference type="ARBA" id="ARBA00023144"/>
    </source>
</evidence>
<dbReference type="InterPro" id="IPR019741">
    <property type="entry name" value="Galactokinase_CS"/>
</dbReference>
<evidence type="ECO:0000256" key="5">
    <source>
        <dbReference type="ARBA" id="ARBA00022840"/>
    </source>
</evidence>
<dbReference type="PANTHER" id="PTHR10457">
    <property type="entry name" value="MEVALONATE KINASE/GALACTOKINASE"/>
    <property type="match status" value="1"/>
</dbReference>
<keyword evidence="12" id="KW-1185">Reference proteome</keyword>
<sequence>MAPGRVNVIGEHTDYNDGFVLPVALGLGVECAAAVRPAGRVTLRSVQRPGPTVDLALDEIPAARERIPAWARYPLGVIQEFRDRGVALPGLDLVVDGAVPIGAGLASSAALCCAVAVAVRDLCAPTLTSLDLIAVAHAAENRYAGVPTGILDQSAAILCTPGHALFLDVRAATAPGGPGPAAWEQLPFDLAADDLVLLVADTGETHDLSDGGYARRRAECERAAAALGVAALRDVAAADLDRLADPVLRRRARHVVTENDRVREVATRLRGGGDPRIIGRLLTASHRSLRDDFEVSTPALDLAVATALTAGAYGARMVGGGFGGSALALTDAGSAEIVGERIRRRFAERGFGEPRILVVRPSGGARRVA</sequence>
<dbReference type="SUPFAM" id="SSF54211">
    <property type="entry name" value="Ribosomal protein S5 domain 2-like"/>
    <property type="match status" value="1"/>
</dbReference>
<dbReference type="PIRSF" id="PIRSF000530">
    <property type="entry name" value="Galactokinase"/>
    <property type="match status" value="1"/>
</dbReference>
<feature type="domain" description="Galactokinase N-terminal" evidence="10">
    <location>
        <begin position="2"/>
        <end position="34"/>
    </location>
</feature>
<keyword evidence="4" id="KW-0418">Kinase</keyword>
<keyword evidence="2 11" id="KW-0808">Transferase</keyword>
<proteinExistence type="inferred from homology"/>